<comment type="caution">
    <text evidence="1">The sequence shown here is derived from an EMBL/GenBank/DDBJ whole genome shotgun (WGS) entry which is preliminary data.</text>
</comment>
<evidence type="ECO:0000313" key="1">
    <source>
        <dbReference type="EMBL" id="NVL08143.1"/>
    </source>
</evidence>
<reference evidence="1" key="1">
    <citation type="submission" date="2020-06" db="EMBL/GenBank/DDBJ databases">
        <title>Whole Genome Sequence of Bradyrhizobium sp. Strain 66S1MB.</title>
        <authorList>
            <person name="Bromfield E."/>
            <person name="Cloutier S."/>
        </authorList>
    </citation>
    <scope>NUCLEOTIDE SEQUENCE</scope>
    <source>
        <strain evidence="1">66S1MB</strain>
    </source>
</reference>
<gene>
    <name evidence="1" type="ORF">HU230_20780</name>
</gene>
<accession>A0A974AH32</accession>
<dbReference type="RefSeq" id="WP_176531702.1">
    <property type="nucleotide sequence ID" value="NZ_CP088022.1"/>
</dbReference>
<organism evidence="1">
    <name type="scientific">Bradyrhizobium quebecense</name>
    <dbReference type="NCBI Taxonomy" id="2748629"/>
    <lineage>
        <taxon>Bacteria</taxon>
        <taxon>Pseudomonadati</taxon>
        <taxon>Pseudomonadota</taxon>
        <taxon>Alphaproteobacteria</taxon>
        <taxon>Hyphomicrobiales</taxon>
        <taxon>Nitrobacteraceae</taxon>
        <taxon>Bradyrhizobium</taxon>
    </lineage>
</organism>
<proteinExistence type="predicted"/>
<name>A0A974AH32_9BRAD</name>
<dbReference type="AlphaFoldDB" id="A0A974AH32"/>
<protein>
    <submittedName>
        <fullName evidence="1">Uncharacterized protein</fullName>
    </submittedName>
</protein>
<dbReference type="EMBL" id="JABWSX010000001">
    <property type="protein sequence ID" value="NVL08143.1"/>
    <property type="molecule type" value="Genomic_DNA"/>
</dbReference>
<sequence>MAVIAVPKMFRDGEHHRSQRQSAPRIFNRGIEIDVEADPNGGYPGKHYRNSAAALFSQIVRFTAFLLIELIGRFVFCARSLSMRPARCAQRRMQILEIISQERSFDGAIAGAESLSF</sequence>